<proteinExistence type="predicted"/>
<dbReference type="Pfam" id="PF06620">
    <property type="entry name" value="DUF1150"/>
    <property type="match status" value="1"/>
</dbReference>
<keyword evidence="2" id="KW-1185">Reference proteome</keyword>
<evidence type="ECO:0000313" key="2">
    <source>
        <dbReference type="Proteomes" id="UP001301140"/>
    </source>
</evidence>
<dbReference type="EMBL" id="JARGEQ010000008">
    <property type="protein sequence ID" value="MDF1585154.1"/>
    <property type="molecule type" value="Genomic_DNA"/>
</dbReference>
<comment type="caution">
    <text evidence="1">The sequence shown here is derived from an EMBL/GenBank/DDBJ whole genome shotgun (WGS) entry which is preliminary data.</text>
</comment>
<accession>A0AAP3UZY2</accession>
<name>A0AAP3UZY2_9PROT</name>
<sequence length="66" mass="7592">MPSEPVRRQRLSELSRGQAYIKRVREEKDEFWAIFGACGRPIALAESRELARAVARHFGLEPVDTH</sequence>
<reference evidence="1 2" key="1">
    <citation type="submission" date="2023-03" db="EMBL/GenBank/DDBJ databases">
        <title>YIM 152171 draft genome.</title>
        <authorList>
            <person name="Yang Z."/>
        </authorList>
    </citation>
    <scope>NUCLEOTIDE SEQUENCE [LARGE SCALE GENOMIC DNA]</scope>
    <source>
        <strain evidence="1 2">YIM 152171</strain>
    </source>
</reference>
<dbReference type="RefSeq" id="WP_327787564.1">
    <property type="nucleotide sequence ID" value="NZ_JARGEQ010000008.1"/>
</dbReference>
<dbReference type="InterPro" id="IPR009531">
    <property type="entry name" value="DUF1150"/>
</dbReference>
<gene>
    <name evidence="1" type="ORF">PZ740_01990</name>
</gene>
<dbReference type="Proteomes" id="UP001301140">
    <property type="component" value="Unassembled WGS sequence"/>
</dbReference>
<dbReference type="AlphaFoldDB" id="A0AAP3UZY2"/>
<evidence type="ECO:0000313" key="1">
    <source>
        <dbReference type="EMBL" id="MDF1585154.1"/>
    </source>
</evidence>
<organism evidence="1 2">
    <name type="scientific">Marinimicrococcus flavescens</name>
    <dbReference type="NCBI Taxonomy" id="3031815"/>
    <lineage>
        <taxon>Bacteria</taxon>
        <taxon>Pseudomonadati</taxon>
        <taxon>Pseudomonadota</taxon>
        <taxon>Alphaproteobacteria</taxon>
        <taxon>Geminicoccales</taxon>
        <taxon>Geminicoccaceae</taxon>
        <taxon>Marinimicrococcus</taxon>
    </lineage>
</organism>
<protein>
    <submittedName>
        <fullName evidence="1">DUF1150 family protein</fullName>
    </submittedName>
</protein>